<comment type="caution">
    <text evidence="2">The sequence shown here is derived from an EMBL/GenBank/DDBJ whole genome shotgun (WGS) entry which is preliminary data.</text>
</comment>
<dbReference type="Proteomes" id="UP001597402">
    <property type="component" value="Unassembled WGS sequence"/>
</dbReference>
<accession>A0ABW4X9E6</accession>
<protein>
    <submittedName>
        <fullName evidence="2">Pyridoxamine 5'-phosphate oxidase family protein</fullName>
    </submittedName>
</protein>
<dbReference type="Pfam" id="PF16242">
    <property type="entry name" value="Pyrid_ox_like"/>
    <property type="match status" value="1"/>
</dbReference>
<organism evidence="2 3">
    <name type="scientific">Blastococcus deserti</name>
    <dbReference type="NCBI Taxonomy" id="2259033"/>
    <lineage>
        <taxon>Bacteria</taxon>
        <taxon>Bacillati</taxon>
        <taxon>Actinomycetota</taxon>
        <taxon>Actinomycetes</taxon>
        <taxon>Geodermatophilales</taxon>
        <taxon>Geodermatophilaceae</taxon>
        <taxon>Blastococcus</taxon>
    </lineage>
</organism>
<keyword evidence="3" id="KW-1185">Reference proteome</keyword>
<reference evidence="3" key="1">
    <citation type="journal article" date="2019" name="Int. J. Syst. Evol. Microbiol.">
        <title>The Global Catalogue of Microorganisms (GCM) 10K type strain sequencing project: providing services to taxonomists for standard genome sequencing and annotation.</title>
        <authorList>
            <consortium name="The Broad Institute Genomics Platform"/>
            <consortium name="The Broad Institute Genome Sequencing Center for Infectious Disease"/>
            <person name="Wu L."/>
            <person name="Ma J."/>
        </authorList>
    </citation>
    <scope>NUCLEOTIDE SEQUENCE [LARGE SCALE GENOMIC DNA]</scope>
    <source>
        <strain evidence="3">JCM 3338</strain>
    </source>
</reference>
<dbReference type="RefSeq" id="WP_376873220.1">
    <property type="nucleotide sequence ID" value="NZ_JBHUHP010000006.1"/>
</dbReference>
<dbReference type="InterPro" id="IPR052917">
    <property type="entry name" value="Stress-Dev_Protein"/>
</dbReference>
<evidence type="ECO:0000313" key="2">
    <source>
        <dbReference type="EMBL" id="MFD2091189.1"/>
    </source>
</evidence>
<dbReference type="PANTHER" id="PTHR34818:SF1">
    <property type="entry name" value="PROTEIN BLI-3"/>
    <property type="match status" value="1"/>
</dbReference>
<dbReference type="EMBL" id="JBHUHP010000006">
    <property type="protein sequence ID" value="MFD2091189.1"/>
    <property type="molecule type" value="Genomic_DNA"/>
</dbReference>
<proteinExistence type="predicted"/>
<dbReference type="InterPro" id="IPR038725">
    <property type="entry name" value="YdaG_split_barrel_FMN-bd"/>
</dbReference>
<name>A0ABW4X9E6_9ACTN</name>
<dbReference type="InterPro" id="IPR012349">
    <property type="entry name" value="Split_barrel_FMN-bd"/>
</dbReference>
<feature type="domain" description="General stress protein FMN-binding split barrel" evidence="1">
    <location>
        <begin position="4"/>
        <end position="150"/>
    </location>
</feature>
<evidence type="ECO:0000313" key="3">
    <source>
        <dbReference type="Proteomes" id="UP001597402"/>
    </source>
</evidence>
<dbReference type="Gene3D" id="2.30.110.10">
    <property type="entry name" value="Electron Transport, Fmn-binding Protein, Chain A"/>
    <property type="match status" value="1"/>
</dbReference>
<dbReference type="PANTHER" id="PTHR34818">
    <property type="entry name" value="PROTEIN BLI-3"/>
    <property type="match status" value="1"/>
</dbReference>
<gene>
    <name evidence="2" type="ORF">ACFSHS_06325</name>
</gene>
<evidence type="ECO:0000259" key="1">
    <source>
        <dbReference type="Pfam" id="PF16242"/>
    </source>
</evidence>
<sequence>MTDDRARKVTELIKGERFAFLTTTAPDGTLTSRPMALQEVEFDGELWFFAERDSRKVSHLVAHPQVNVAAGSGGSWVSLTGHAHVVDDPARKRELWNSAVEAWFPQGPDDRGVVLLKVEGDSAEYWDSPGGRLATLISYAKAKATGQRIDAGENETVDL</sequence>
<dbReference type="SUPFAM" id="SSF50475">
    <property type="entry name" value="FMN-binding split barrel"/>
    <property type="match status" value="1"/>
</dbReference>